<dbReference type="InterPro" id="IPR059100">
    <property type="entry name" value="TSP3_bac"/>
</dbReference>
<evidence type="ECO:0000256" key="4">
    <source>
        <dbReference type="ARBA" id="ARBA00022837"/>
    </source>
</evidence>
<name>A0A1F5S9R0_9BACT</name>
<dbReference type="Proteomes" id="UP000178323">
    <property type="component" value="Unassembled WGS sequence"/>
</dbReference>
<keyword evidence="2" id="KW-0964">Secreted</keyword>
<proteinExistence type="predicted"/>
<dbReference type="InterPro" id="IPR028974">
    <property type="entry name" value="TSP_type-3_rpt"/>
</dbReference>
<evidence type="ECO:0000256" key="6">
    <source>
        <dbReference type="SAM" id="Phobius"/>
    </source>
</evidence>
<dbReference type="GO" id="GO:0005509">
    <property type="term" value="F:calcium ion binding"/>
    <property type="evidence" value="ECO:0007669"/>
    <property type="project" value="InterPro"/>
</dbReference>
<organism evidence="7 8">
    <name type="scientific">Candidatus Falkowbacteria bacterium RBG_13_39_14</name>
    <dbReference type="NCBI Taxonomy" id="1797985"/>
    <lineage>
        <taxon>Bacteria</taxon>
        <taxon>Candidatus Falkowiibacteriota</taxon>
    </lineage>
</organism>
<evidence type="ECO:0000313" key="7">
    <source>
        <dbReference type="EMBL" id="OGF23346.1"/>
    </source>
</evidence>
<dbReference type="STRING" id="1797985.A2Y83_01365"/>
<evidence type="ECO:0000256" key="2">
    <source>
        <dbReference type="ARBA" id="ARBA00022525"/>
    </source>
</evidence>
<evidence type="ECO:0000256" key="5">
    <source>
        <dbReference type="SAM" id="MobiDB-lite"/>
    </source>
</evidence>
<dbReference type="EMBL" id="MFFS01000002">
    <property type="protein sequence ID" value="OGF23346.1"/>
    <property type="molecule type" value="Genomic_DNA"/>
</dbReference>
<comment type="subcellular location">
    <subcellularLocation>
        <location evidence="1">Secreted</location>
    </subcellularLocation>
</comment>
<keyword evidence="4" id="KW-0106">Calcium</keyword>
<reference evidence="7 8" key="1">
    <citation type="journal article" date="2016" name="Nat. Commun.">
        <title>Thousands of microbial genomes shed light on interconnected biogeochemical processes in an aquifer system.</title>
        <authorList>
            <person name="Anantharaman K."/>
            <person name="Brown C.T."/>
            <person name="Hug L.A."/>
            <person name="Sharon I."/>
            <person name="Castelle C.J."/>
            <person name="Probst A.J."/>
            <person name="Thomas B.C."/>
            <person name="Singh A."/>
            <person name="Wilkins M.J."/>
            <person name="Karaoz U."/>
            <person name="Brodie E.L."/>
            <person name="Williams K.H."/>
            <person name="Hubbard S.S."/>
            <person name="Banfield J.F."/>
        </authorList>
    </citation>
    <scope>NUCLEOTIDE SEQUENCE [LARGE SCALE GENOMIC DNA]</scope>
</reference>
<feature type="region of interest" description="Disordered" evidence="5">
    <location>
        <begin position="106"/>
        <end position="126"/>
    </location>
</feature>
<evidence type="ECO:0000256" key="3">
    <source>
        <dbReference type="ARBA" id="ARBA00022729"/>
    </source>
</evidence>
<keyword evidence="6" id="KW-0812">Transmembrane</keyword>
<dbReference type="Pfam" id="PF18884">
    <property type="entry name" value="TSP3_bac"/>
    <property type="match status" value="2"/>
</dbReference>
<gene>
    <name evidence="7" type="ORF">A2Y83_01365</name>
</gene>
<feature type="transmembrane region" description="Helical" evidence="6">
    <location>
        <begin position="29"/>
        <end position="47"/>
    </location>
</feature>
<accession>A0A1F5S9R0</accession>
<comment type="caution">
    <text evidence="7">The sequence shown here is derived from an EMBL/GenBank/DDBJ whole genome shotgun (WGS) entry which is preliminary data.</text>
</comment>
<evidence type="ECO:0000256" key="1">
    <source>
        <dbReference type="ARBA" id="ARBA00004613"/>
    </source>
</evidence>
<keyword evidence="3" id="KW-0732">Signal</keyword>
<keyword evidence="6" id="KW-1133">Transmembrane helix</keyword>
<dbReference type="SUPFAM" id="SSF103647">
    <property type="entry name" value="TSP type-3 repeat"/>
    <property type="match status" value="1"/>
</dbReference>
<keyword evidence="6" id="KW-0472">Membrane</keyword>
<evidence type="ECO:0000313" key="8">
    <source>
        <dbReference type="Proteomes" id="UP000178323"/>
    </source>
</evidence>
<dbReference type="AlphaFoldDB" id="A0A1F5S9R0"/>
<protein>
    <submittedName>
        <fullName evidence="7">Uncharacterized protein</fullName>
    </submittedName>
</protein>
<sequence length="258" mass="28569">MRDDFKQYNSFEQDDEEFSQAGNGKQQKIIFFAFLGFGLVALIFAVFQLRYSLRSPFHESVLTSNKGDGSKASKNNDIFSLQSADTDNDGLTDYDEIYIYDTSPYLEDSDSDGYSDKVEVDSQNNPNCPNEGNCSFFLDAGFVASGTPQIAEDLYAEMIAQQNLEASDAAILRSMLAEQGIPAELLGQISDEDLMREYASVAGSEQTASGEIDKEELENLTPDEIRALLESKGIERAILDSIDDASLKRDFMEVLKGL</sequence>